<gene>
    <name evidence="2" type="ORF">D6201_12610</name>
</gene>
<name>A0A419RND9_9SPHN</name>
<sequence>MATRYVNKSRKDRDGDITALCNAGESWSPRLKADAISDIEGGSHSYHVSWSDGKVTQIRVVQGSNGKYLRTDRDDTTRNNLDDLPDC</sequence>
<dbReference type="EMBL" id="RAHX01000002">
    <property type="protein sequence ID" value="RJY06915.1"/>
    <property type="molecule type" value="Genomic_DNA"/>
</dbReference>
<evidence type="ECO:0000313" key="2">
    <source>
        <dbReference type="EMBL" id="RJY06915.1"/>
    </source>
</evidence>
<organism evidence="2 3">
    <name type="scientific">Aurantiacibacter aquimixticola</name>
    <dbReference type="NCBI Taxonomy" id="1958945"/>
    <lineage>
        <taxon>Bacteria</taxon>
        <taxon>Pseudomonadati</taxon>
        <taxon>Pseudomonadota</taxon>
        <taxon>Alphaproteobacteria</taxon>
        <taxon>Sphingomonadales</taxon>
        <taxon>Erythrobacteraceae</taxon>
        <taxon>Aurantiacibacter</taxon>
    </lineage>
</organism>
<feature type="region of interest" description="Disordered" evidence="1">
    <location>
        <begin position="68"/>
        <end position="87"/>
    </location>
</feature>
<dbReference type="Proteomes" id="UP000285232">
    <property type="component" value="Unassembled WGS sequence"/>
</dbReference>
<keyword evidence="3" id="KW-1185">Reference proteome</keyword>
<reference evidence="2 3" key="1">
    <citation type="journal article" date="2017" name="Int. J. Syst. Evol. Microbiol.">
        <title>Erythrobacter aquimixticola sp. nov., isolated from the junction between the ocean and a freshwater spring.</title>
        <authorList>
            <person name="Park S."/>
            <person name="Jung Y.T."/>
            <person name="Choi S.J."/>
            <person name="Yoon J.H."/>
        </authorList>
    </citation>
    <scope>NUCLEOTIDE SEQUENCE [LARGE SCALE GENOMIC DNA]</scope>
    <source>
        <strain evidence="2 3">JSSK-14</strain>
    </source>
</reference>
<evidence type="ECO:0000313" key="3">
    <source>
        <dbReference type="Proteomes" id="UP000285232"/>
    </source>
</evidence>
<dbReference type="Pfam" id="PF13031">
    <property type="entry name" value="DUF3892"/>
    <property type="match status" value="1"/>
</dbReference>
<feature type="compositionally biased region" description="Basic and acidic residues" evidence="1">
    <location>
        <begin position="69"/>
        <end position="81"/>
    </location>
</feature>
<proteinExistence type="predicted"/>
<dbReference type="InterPro" id="IPR024997">
    <property type="entry name" value="DUF3892"/>
</dbReference>
<accession>A0A419RND9</accession>
<protein>
    <submittedName>
        <fullName evidence="2">DUF3892 domain-containing protein</fullName>
    </submittedName>
</protein>
<comment type="caution">
    <text evidence="2">The sequence shown here is derived from an EMBL/GenBank/DDBJ whole genome shotgun (WGS) entry which is preliminary data.</text>
</comment>
<evidence type="ECO:0000256" key="1">
    <source>
        <dbReference type="SAM" id="MobiDB-lite"/>
    </source>
</evidence>
<dbReference type="AlphaFoldDB" id="A0A419RND9"/>
<dbReference type="RefSeq" id="WP_120049412.1">
    <property type="nucleotide sequence ID" value="NZ_RAHX01000002.1"/>
</dbReference>
<dbReference type="OrthoDB" id="826539at2"/>